<protein>
    <submittedName>
        <fullName evidence="1">Uncharacterized protein</fullName>
    </submittedName>
</protein>
<name>B7K9B8_GLOC7</name>
<dbReference type="HOGENOM" id="CLU_2698457_0_0_3"/>
<dbReference type="STRING" id="65393.PCC7424_0131"/>
<keyword evidence="2" id="KW-1185">Reference proteome</keyword>
<dbReference type="Proteomes" id="UP000002384">
    <property type="component" value="Chromosome"/>
</dbReference>
<sequence>MNLTQTETPLWFLSKTNTRRAWLKLKRKNGKFHNYFPRRPLIERWIQQTGWSEEKVIDEFYRERRLIVKRYRGVDIP</sequence>
<dbReference type="RefSeq" id="WP_012597551.1">
    <property type="nucleotide sequence ID" value="NC_011729.1"/>
</dbReference>
<accession>B7K9B8</accession>
<dbReference type="EMBL" id="CP001291">
    <property type="protein sequence ID" value="ACK68601.1"/>
    <property type="molecule type" value="Genomic_DNA"/>
</dbReference>
<dbReference type="AlphaFoldDB" id="B7K9B8"/>
<dbReference type="KEGG" id="cyc:PCC7424_0131"/>
<dbReference type="eggNOG" id="ENOG5030DUP">
    <property type="taxonomic scope" value="Bacteria"/>
</dbReference>
<proteinExistence type="predicted"/>
<dbReference type="OrthoDB" id="9978412at2"/>
<evidence type="ECO:0000313" key="1">
    <source>
        <dbReference type="EMBL" id="ACK68601.1"/>
    </source>
</evidence>
<evidence type="ECO:0000313" key="2">
    <source>
        <dbReference type="Proteomes" id="UP000002384"/>
    </source>
</evidence>
<organism evidence="1 2">
    <name type="scientific">Gloeothece citriformis (strain PCC 7424)</name>
    <name type="common">Cyanothece sp. (strain PCC 7424)</name>
    <dbReference type="NCBI Taxonomy" id="65393"/>
    <lineage>
        <taxon>Bacteria</taxon>
        <taxon>Bacillati</taxon>
        <taxon>Cyanobacteriota</taxon>
        <taxon>Cyanophyceae</taxon>
        <taxon>Oscillatoriophycideae</taxon>
        <taxon>Chroococcales</taxon>
        <taxon>Aphanothecaceae</taxon>
        <taxon>Gloeothece</taxon>
        <taxon>Gloeothece citriformis</taxon>
    </lineage>
</organism>
<gene>
    <name evidence="1" type="ordered locus">PCC7424_0131</name>
</gene>
<reference evidence="2" key="1">
    <citation type="journal article" date="2011" name="MBio">
        <title>Novel metabolic attributes of the genus Cyanothece, comprising a group of unicellular nitrogen-fixing Cyanobacteria.</title>
        <authorList>
            <person name="Bandyopadhyay A."/>
            <person name="Elvitigala T."/>
            <person name="Welsh E."/>
            <person name="Stockel J."/>
            <person name="Liberton M."/>
            <person name="Min H."/>
            <person name="Sherman L.A."/>
            <person name="Pakrasi H.B."/>
        </authorList>
    </citation>
    <scope>NUCLEOTIDE SEQUENCE [LARGE SCALE GENOMIC DNA]</scope>
    <source>
        <strain evidence="2">PCC 7424</strain>
    </source>
</reference>